<dbReference type="NCBIfam" id="TIGR01484">
    <property type="entry name" value="HAD-SF-IIB"/>
    <property type="match status" value="1"/>
</dbReference>
<sequence length="270" mass="29464">MAIKLVALDMDGTLLNEHQELNPEVAATIRTVRAKGVYVVLASGRPLPGTLKFLPQLDLLHKDDYVISYNGALVQQTRHGDVLIEHALTYQDYLHLYAAALANGLMPVIEDRERMYTDVPVINNLMQFEAFATNMPIQIASPAQISSEAKFAKFQCFGTKDGLTKAIANMQPEMAQYYGNRSEPFLLEFVNKEASKGNALRELAGKLGLDASEVMAMGDSHNDESMFDFAGTGVAMGNAIDELKDMATGVTATNVEDGVAVALKKYILNA</sequence>
<dbReference type="SUPFAM" id="SSF56784">
    <property type="entry name" value="HAD-like"/>
    <property type="match status" value="1"/>
</dbReference>
<dbReference type="PANTHER" id="PTHR10000">
    <property type="entry name" value="PHOSPHOSERINE PHOSPHATASE"/>
    <property type="match status" value="1"/>
</dbReference>
<proteinExistence type="predicted"/>
<dbReference type="InterPro" id="IPR036412">
    <property type="entry name" value="HAD-like_sf"/>
</dbReference>
<dbReference type="SFLD" id="SFLDG01140">
    <property type="entry name" value="C2.B:_Phosphomannomutase_and_P"/>
    <property type="match status" value="1"/>
</dbReference>
<name>A0ABY7WSD6_9LACO</name>
<accession>A0ABY7WSD6</accession>
<reference evidence="1 2" key="1">
    <citation type="submission" date="2023-02" db="EMBL/GenBank/DDBJ databases">
        <title>Genome sequence of Lacticaseibacillus sp. KACC 23028.</title>
        <authorList>
            <person name="Kim S."/>
            <person name="Heo J."/>
            <person name="Kwon S.-W."/>
        </authorList>
    </citation>
    <scope>NUCLEOTIDE SEQUENCE [LARGE SCALE GENOMIC DNA]</scope>
    <source>
        <strain evidence="1 2">KACC 23028</strain>
    </source>
</reference>
<dbReference type="EMBL" id="CP117884">
    <property type="protein sequence ID" value="WDF83098.1"/>
    <property type="molecule type" value="Genomic_DNA"/>
</dbReference>
<organism evidence="1 2">
    <name type="scientific">Lacticaseibacillus pabuli</name>
    <dbReference type="NCBI Taxonomy" id="3025672"/>
    <lineage>
        <taxon>Bacteria</taxon>
        <taxon>Bacillati</taxon>
        <taxon>Bacillota</taxon>
        <taxon>Bacilli</taxon>
        <taxon>Lactobacillales</taxon>
        <taxon>Lactobacillaceae</taxon>
        <taxon>Lacticaseibacillus</taxon>
    </lineage>
</organism>
<dbReference type="CDD" id="cd07516">
    <property type="entry name" value="HAD_Pase"/>
    <property type="match status" value="1"/>
</dbReference>
<dbReference type="Proteomes" id="UP001220377">
    <property type="component" value="Chromosome"/>
</dbReference>
<dbReference type="SFLD" id="SFLDS00003">
    <property type="entry name" value="Haloacid_Dehalogenase"/>
    <property type="match status" value="1"/>
</dbReference>
<dbReference type="InterPro" id="IPR023214">
    <property type="entry name" value="HAD_sf"/>
</dbReference>
<keyword evidence="1" id="KW-0378">Hydrolase</keyword>
<dbReference type="PANTHER" id="PTHR10000:SF8">
    <property type="entry name" value="HAD SUPERFAMILY HYDROLASE-LIKE, TYPE 3"/>
    <property type="match status" value="1"/>
</dbReference>
<evidence type="ECO:0000313" key="2">
    <source>
        <dbReference type="Proteomes" id="UP001220377"/>
    </source>
</evidence>
<dbReference type="Gene3D" id="3.40.50.1000">
    <property type="entry name" value="HAD superfamily/HAD-like"/>
    <property type="match status" value="1"/>
</dbReference>
<dbReference type="SFLD" id="SFLDG01144">
    <property type="entry name" value="C2.B.4:_PGP_Like"/>
    <property type="match status" value="1"/>
</dbReference>
<dbReference type="InterPro" id="IPR006379">
    <property type="entry name" value="HAD-SF_hydro_IIB"/>
</dbReference>
<keyword evidence="2" id="KW-1185">Reference proteome</keyword>
<dbReference type="NCBIfam" id="TIGR00099">
    <property type="entry name" value="Cof-subfamily"/>
    <property type="match status" value="1"/>
</dbReference>
<dbReference type="Gene3D" id="3.30.1240.10">
    <property type="match status" value="1"/>
</dbReference>
<dbReference type="Pfam" id="PF08282">
    <property type="entry name" value="Hydrolase_3"/>
    <property type="match status" value="1"/>
</dbReference>
<gene>
    <name evidence="1" type="ORF">PQ472_02370</name>
</gene>
<evidence type="ECO:0000313" key="1">
    <source>
        <dbReference type="EMBL" id="WDF83098.1"/>
    </source>
</evidence>
<dbReference type="InterPro" id="IPR000150">
    <property type="entry name" value="Cof"/>
</dbReference>
<dbReference type="RefSeq" id="WP_274261022.1">
    <property type="nucleotide sequence ID" value="NZ_CP117884.1"/>
</dbReference>
<dbReference type="PROSITE" id="PS01229">
    <property type="entry name" value="COF_2"/>
    <property type="match status" value="1"/>
</dbReference>
<dbReference type="GO" id="GO:0016787">
    <property type="term" value="F:hydrolase activity"/>
    <property type="evidence" value="ECO:0007669"/>
    <property type="project" value="UniProtKB-KW"/>
</dbReference>
<protein>
    <submittedName>
        <fullName evidence="1">Cof-type HAD-IIB family hydrolase</fullName>
    </submittedName>
</protein>
<dbReference type="PROSITE" id="PS01228">
    <property type="entry name" value="COF_1"/>
    <property type="match status" value="1"/>
</dbReference>